<protein>
    <recommendedName>
        <fullName evidence="1">Integrase zinc-binding domain-containing protein</fullName>
    </recommendedName>
</protein>
<name>A0AAD8ZX59_9TELE</name>
<feature type="domain" description="Integrase zinc-binding" evidence="1">
    <location>
        <begin position="103"/>
        <end position="147"/>
    </location>
</feature>
<evidence type="ECO:0000313" key="3">
    <source>
        <dbReference type="Proteomes" id="UP001239994"/>
    </source>
</evidence>
<gene>
    <name evidence="2" type="ORF">P4O66_005401</name>
</gene>
<reference evidence="2" key="1">
    <citation type="submission" date="2023-03" db="EMBL/GenBank/DDBJ databases">
        <title>Electrophorus voltai genome.</title>
        <authorList>
            <person name="Bian C."/>
        </authorList>
    </citation>
    <scope>NUCLEOTIDE SEQUENCE</scope>
    <source>
        <strain evidence="2">CB-2022</strain>
        <tissue evidence="2">Muscle</tissue>
    </source>
</reference>
<dbReference type="Gene3D" id="1.10.340.70">
    <property type="match status" value="1"/>
</dbReference>
<keyword evidence="3" id="KW-1185">Reference proteome</keyword>
<comment type="caution">
    <text evidence="2">The sequence shown here is derived from an EMBL/GenBank/DDBJ whole genome shotgun (WGS) entry which is preliminary data.</text>
</comment>
<evidence type="ECO:0000259" key="1">
    <source>
        <dbReference type="Pfam" id="PF17921"/>
    </source>
</evidence>
<accession>A0AAD8ZX59</accession>
<dbReference type="Proteomes" id="UP001239994">
    <property type="component" value="Unassembled WGS sequence"/>
</dbReference>
<evidence type="ECO:0000313" key="2">
    <source>
        <dbReference type="EMBL" id="KAK1806923.1"/>
    </source>
</evidence>
<organism evidence="2 3">
    <name type="scientific">Electrophorus voltai</name>
    <dbReference type="NCBI Taxonomy" id="2609070"/>
    <lineage>
        <taxon>Eukaryota</taxon>
        <taxon>Metazoa</taxon>
        <taxon>Chordata</taxon>
        <taxon>Craniata</taxon>
        <taxon>Vertebrata</taxon>
        <taxon>Euteleostomi</taxon>
        <taxon>Actinopterygii</taxon>
        <taxon>Neopterygii</taxon>
        <taxon>Teleostei</taxon>
        <taxon>Ostariophysi</taxon>
        <taxon>Gymnotiformes</taxon>
        <taxon>Gymnotoidei</taxon>
        <taxon>Gymnotidae</taxon>
        <taxon>Electrophorus</taxon>
    </lineage>
</organism>
<sequence>MAPLFGHIDHKKLENLQTAKRLNSRQARWSLFTRFAFPVTYRPGTKNVRTDTVSHQHHTEAQSTSLEPVLSRTCFLATLRWDLDRKITAANPHPHCPPERLFVPLRHRRALIAWANTSVGTGHPEATHITQLLSARYWWPAMSREVVR</sequence>
<dbReference type="Pfam" id="PF17921">
    <property type="entry name" value="Integrase_H2C2"/>
    <property type="match status" value="1"/>
</dbReference>
<dbReference type="EMBL" id="JAROKS010000001">
    <property type="protein sequence ID" value="KAK1806923.1"/>
    <property type="molecule type" value="Genomic_DNA"/>
</dbReference>
<proteinExistence type="predicted"/>
<dbReference type="InterPro" id="IPR041588">
    <property type="entry name" value="Integrase_H2C2"/>
</dbReference>
<dbReference type="AlphaFoldDB" id="A0AAD8ZX59"/>